<dbReference type="InterPro" id="IPR036390">
    <property type="entry name" value="WH_DNA-bd_sf"/>
</dbReference>
<dbReference type="InterPro" id="IPR005471">
    <property type="entry name" value="Tscrpt_reg_IclR_N"/>
</dbReference>
<comment type="caution">
    <text evidence="6">The sequence shown here is derived from an EMBL/GenBank/DDBJ whole genome shotgun (WGS) entry which is preliminary data.</text>
</comment>
<dbReference type="Pfam" id="PF09339">
    <property type="entry name" value="HTH_IclR"/>
    <property type="match status" value="1"/>
</dbReference>
<evidence type="ECO:0000259" key="5">
    <source>
        <dbReference type="PROSITE" id="PS51078"/>
    </source>
</evidence>
<dbReference type="AlphaFoldDB" id="A0A2K1SVI3"/>
<dbReference type="GO" id="GO:0003700">
    <property type="term" value="F:DNA-binding transcription factor activity"/>
    <property type="evidence" value="ECO:0007669"/>
    <property type="project" value="TreeGrafter"/>
</dbReference>
<name>A0A2K1SVI3_GARVA</name>
<dbReference type="SUPFAM" id="SSF55781">
    <property type="entry name" value="GAF domain-like"/>
    <property type="match status" value="1"/>
</dbReference>
<dbReference type="Pfam" id="PF01614">
    <property type="entry name" value="IclR_C"/>
    <property type="match status" value="1"/>
</dbReference>
<dbReference type="InterPro" id="IPR014757">
    <property type="entry name" value="Tscrpt_reg_IclR_C"/>
</dbReference>
<dbReference type="Proteomes" id="UP000236146">
    <property type="component" value="Unassembled WGS sequence"/>
</dbReference>
<dbReference type="PANTHER" id="PTHR30136">
    <property type="entry name" value="HELIX-TURN-HELIX TRANSCRIPTIONAL REGULATOR, ICLR FAMILY"/>
    <property type="match status" value="1"/>
</dbReference>
<feature type="domain" description="HTH iclR-type" evidence="4">
    <location>
        <begin position="95"/>
        <end position="154"/>
    </location>
</feature>
<dbReference type="PROSITE" id="PS51078">
    <property type="entry name" value="ICLR_ED"/>
    <property type="match status" value="1"/>
</dbReference>
<dbReference type="OrthoDB" id="4319317at2"/>
<keyword evidence="2" id="KW-0238">DNA-binding</keyword>
<evidence type="ECO:0000313" key="7">
    <source>
        <dbReference type="Proteomes" id="UP000236146"/>
    </source>
</evidence>
<sequence>MQNSENDNLMRNYVNNENNENNQIIIPTSAILPNSTLSNSTLPNATLSNENSENFLETYNDENKISNTASINDVLQSIEAENSSSKENLEDYSGVGVLDKIVRIIDTLEQGPLTLAQLVEVTHLPRPTAHRLVTALEHYNFASKNHQGKIQLGSRFTELASYTSDDLLLSKVNPVLKTLVNKTGESALVFRRQGGKCLCVAAENRNIASNMNSMHNEKYISHFQNQGLNYSYDDLNRENSKTASLFKVGSVLPLTRGSIAQVLLAWENLEKVQQYIDNSNFTNAHLNTVRKRGYAESLNDYDSRLCSISAPIRNSSGKVIAALTISGEANRMGTNLGLRYSHLIISAGKYLSESLSK</sequence>
<evidence type="ECO:0000256" key="2">
    <source>
        <dbReference type="ARBA" id="ARBA00023125"/>
    </source>
</evidence>
<dbReference type="Gene3D" id="1.10.10.10">
    <property type="entry name" value="Winged helix-like DNA-binding domain superfamily/Winged helix DNA-binding domain"/>
    <property type="match status" value="1"/>
</dbReference>
<dbReference type="Gene3D" id="3.30.450.40">
    <property type="match status" value="1"/>
</dbReference>
<evidence type="ECO:0000256" key="3">
    <source>
        <dbReference type="ARBA" id="ARBA00023163"/>
    </source>
</evidence>
<dbReference type="InterPro" id="IPR029016">
    <property type="entry name" value="GAF-like_dom_sf"/>
</dbReference>
<dbReference type="GO" id="GO:0045892">
    <property type="term" value="P:negative regulation of DNA-templated transcription"/>
    <property type="evidence" value="ECO:0007669"/>
    <property type="project" value="TreeGrafter"/>
</dbReference>
<dbReference type="InterPro" id="IPR050707">
    <property type="entry name" value="HTH_MetabolicPath_Reg"/>
</dbReference>
<proteinExistence type="predicted"/>
<keyword evidence="1" id="KW-0805">Transcription regulation</keyword>
<evidence type="ECO:0000259" key="4">
    <source>
        <dbReference type="PROSITE" id="PS51077"/>
    </source>
</evidence>
<evidence type="ECO:0000313" key="6">
    <source>
        <dbReference type="EMBL" id="PNS43541.1"/>
    </source>
</evidence>
<gene>
    <name evidence="6" type="ORF">BFS05_02970</name>
</gene>
<dbReference type="PROSITE" id="PS51077">
    <property type="entry name" value="HTH_ICLR"/>
    <property type="match status" value="1"/>
</dbReference>
<evidence type="ECO:0000256" key="1">
    <source>
        <dbReference type="ARBA" id="ARBA00023015"/>
    </source>
</evidence>
<feature type="domain" description="IclR-ED" evidence="5">
    <location>
        <begin position="155"/>
        <end position="357"/>
    </location>
</feature>
<reference evidence="6 7" key="1">
    <citation type="submission" date="2016-10" db="EMBL/GenBank/DDBJ databases">
        <authorList>
            <person name="Varghese N."/>
        </authorList>
    </citation>
    <scope>NUCLEOTIDE SEQUENCE [LARGE SCALE GENOMIC DNA]</scope>
    <source>
        <strain evidence="6 7">KA00225</strain>
    </source>
</reference>
<dbReference type="EMBL" id="MNLH01000002">
    <property type="protein sequence ID" value="PNS43541.1"/>
    <property type="molecule type" value="Genomic_DNA"/>
</dbReference>
<keyword evidence="3" id="KW-0804">Transcription</keyword>
<organism evidence="6 7">
    <name type="scientific">Gardnerella vaginalis</name>
    <dbReference type="NCBI Taxonomy" id="2702"/>
    <lineage>
        <taxon>Bacteria</taxon>
        <taxon>Bacillati</taxon>
        <taxon>Actinomycetota</taxon>
        <taxon>Actinomycetes</taxon>
        <taxon>Bifidobacteriales</taxon>
        <taxon>Bifidobacteriaceae</taxon>
        <taxon>Gardnerella</taxon>
    </lineage>
</organism>
<dbReference type="SUPFAM" id="SSF46785">
    <property type="entry name" value="Winged helix' DNA-binding domain"/>
    <property type="match status" value="1"/>
</dbReference>
<dbReference type="GO" id="GO:0003677">
    <property type="term" value="F:DNA binding"/>
    <property type="evidence" value="ECO:0007669"/>
    <property type="project" value="UniProtKB-KW"/>
</dbReference>
<dbReference type="InterPro" id="IPR036388">
    <property type="entry name" value="WH-like_DNA-bd_sf"/>
</dbReference>
<accession>A0A2K1SVI3</accession>
<dbReference type="SMART" id="SM00346">
    <property type="entry name" value="HTH_ICLR"/>
    <property type="match status" value="1"/>
</dbReference>
<dbReference type="PANTHER" id="PTHR30136:SF39">
    <property type="entry name" value="TRANSCRIPTIONAL REGULATORY PROTEIN"/>
    <property type="match status" value="1"/>
</dbReference>
<protein>
    <submittedName>
        <fullName evidence="6">IclR family transcriptional regulator</fullName>
    </submittedName>
</protein>